<dbReference type="Pfam" id="PF02365">
    <property type="entry name" value="NAM"/>
    <property type="match status" value="1"/>
</dbReference>
<dbReference type="PANTHER" id="PTHR31719">
    <property type="entry name" value="NAC TRANSCRIPTION FACTOR 56"/>
    <property type="match status" value="1"/>
</dbReference>
<dbReference type="AlphaFoldDB" id="A0A8J5WWA5"/>
<evidence type="ECO:0000313" key="3">
    <source>
        <dbReference type="EMBL" id="KAG8098836.1"/>
    </source>
</evidence>
<protein>
    <recommendedName>
        <fullName evidence="2">NAC domain-containing protein</fullName>
    </recommendedName>
</protein>
<comment type="caution">
    <text evidence="3">The sequence shown here is derived from an EMBL/GenBank/DDBJ whole genome shotgun (WGS) entry which is preliminary data.</text>
</comment>
<reference evidence="3" key="1">
    <citation type="journal article" date="2021" name="bioRxiv">
        <title>Whole Genome Assembly and Annotation of Northern Wild Rice, Zizania palustris L., Supports a Whole Genome Duplication in the Zizania Genus.</title>
        <authorList>
            <person name="Haas M."/>
            <person name="Kono T."/>
            <person name="Macchietto M."/>
            <person name="Millas R."/>
            <person name="McGilp L."/>
            <person name="Shao M."/>
            <person name="Duquette J."/>
            <person name="Hirsch C.N."/>
            <person name="Kimball J."/>
        </authorList>
    </citation>
    <scope>NUCLEOTIDE SEQUENCE</scope>
    <source>
        <tissue evidence="3">Fresh leaf tissue</tissue>
    </source>
</reference>
<proteinExistence type="predicted"/>
<accession>A0A8J5WWA5</accession>
<dbReference type="GO" id="GO:0006355">
    <property type="term" value="P:regulation of DNA-templated transcription"/>
    <property type="evidence" value="ECO:0007669"/>
    <property type="project" value="InterPro"/>
</dbReference>
<dbReference type="InterPro" id="IPR003441">
    <property type="entry name" value="NAC-dom"/>
</dbReference>
<evidence type="ECO:0000313" key="4">
    <source>
        <dbReference type="Proteomes" id="UP000729402"/>
    </source>
</evidence>
<reference evidence="3" key="2">
    <citation type="submission" date="2021-02" db="EMBL/GenBank/DDBJ databases">
        <authorList>
            <person name="Kimball J.A."/>
            <person name="Haas M.W."/>
            <person name="Macchietto M."/>
            <person name="Kono T."/>
            <person name="Duquette J."/>
            <person name="Shao M."/>
        </authorList>
    </citation>
    <scope>NUCLEOTIDE SEQUENCE</scope>
    <source>
        <tissue evidence="3">Fresh leaf tissue</tissue>
    </source>
</reference>
<feature type="compositionally biased region" description="Polar residues" evidence="1">
    <location>
        <begin position="165"/>
        <end position="174"/>
    </location>
</feature>
<gene>
    <name evidence="3" type="ORF">GUJ93_ZPchr0013g37811</name>
</gene>
<dbReference type="GO" id="GO:0003677">
    <property type="term" value="F:DNA binding"/>
    <property type="evidence" value="ECO:0007669"/>
    <property type="project" value="InterPro"/>
</dbReference>
<dbReference type="EMBL" id="JAAALK010000079">
    <property type="protein sequence ID" value="KAG8098836.1"/>
    <property type="molecule type" value="Genomic_DNA"/>
</dbReference>
<dbReference type="PANTHER" id="PTHR31719:SF243">
    <property type="entry name" value="NAC DOMAIN-CONTAINING PROTEIN"/>
    <property type="match status" value="1"/>
</dbReference>
<evidence type="ECO:0000256" key="1">
    <source>
        <dbReference type="SAM" id="MobiDB-lite"/>
    </source>
</evidence>
<dbReference type="Proteomes" id="UP000729402">
    <property type="component" value="Unassembled WGS sequence"/>
</dbReference>
<sequence length="339" mass="36664">MALVADDLAQGAFFYFIPRDDVLINSFLLPKITGQLLNQPSFMHDVDVYCLPLEDLAANSEPAPSRTDAKVWYFFSPLHNCNADGSAKRKARTISATDGKKWWHSESSKKPVEGAAPRGYFQKFSYKEKTTSGVVKPGWLMVESSSSSCGTSTSQAMPTAATTMPLSISQPDSGSSKRKAAAEHPEAPPPTVQRTSGEEDFFLLAEDALDLQNDVFYFNDDLNDNDNALSMQVMQHTPPSAHGTEEIQGDKLFALPFLGEDCGEFSGGMPGPACAPSCSGGPRKDVPAPTPILDSTCMLPLPEMSTPAAMEPEQENEDGKIVLYDSGYTVDDLFELAGL</sequence>
<feature type="region of interest" description="Disordered" evidence="1">
    <location>
        <begin position="165"/>
        <end position="196"/>
    </location>
</feature>
<dbReference type="OrthoDB" id="695854at2759"/>
<evidence type="ECO:0000259" key="2">
    <source>
        <dbReference type="PROSITE" id="PS51005"/>
    </source>
</evidence>
<organism evidence="3 4">
    <name type="scientific">Zizania palustris</name>
    <name type="common">Northern wild rice</name>
    <dbReference type="NCBI Taxonomy" id="103762"/>
    <lineage>
        <taxon>Eukaryota</taxon>
        <taxon>Viridiplantae</taxon>
        <taxon>Streptophyta</taxon>
        <taxon>Embryophyta</taxon>
        <taxon>Tracheophyta</taxon>
        <taxon>Spermatophyta</taxon>
        <taxon>Magnoliopsida</taxon>
        <taxon>Liliopsida</taxon>
        <taxon>Poales</taxon>
        <taxon>Poaceae</taxon>
        <taxon>BOP clade</taxon>
        <taxon>Oryzoideae</taxon>
        <taxon>Oryzeae</taxon>
        <taxon>Zizaniinae</taxon>
        <taxon>Zizania</taxon>
    </lineage>
</organism>
<feature type="domain" description="NAC" evidence="2">
    <location>
        <begin position="10"/>
        <end position="167"/>
    </location>
</feature>
<name>A0A8J5WWA5_ZIZPA</name>
<dbReference type="PROSITE" id="PS51005">
    <property type="entry name" value="NAC"/>
    <property type="match status" value="1"/>
</dbReference>
<keyword evidence="4" id="KW-1185">Reference proteome</keyword>